<gene>
    <name evidence="2" type="ORF">M408DRAFT_330088</name>
</gene>
<accession>A0A0C3AS34</accession>
<dbReference type="OrthoDB" id="5554402at2759"/>
<dbReference type="Proteomes" id="UP000054097">
    <property type="component" value="Unassembled WGS sequence"/>
</dbReference>
<feature type="compositionally biased region" description="Polar residues" evidence="1">
    <location>
        <begin position="1"/>
        <end position="17"/>
    </location>
</feature>
<dbReference type="AlphaFoldDB" id="A0A0C3AS34"/>
<evidence type="ECO:0000313" key="2">
    <source>
        <dbReference type="EMBL" id="KIM27385.1"/>
    </source>
</evidence>
<sequence length="202" mass="21833">MGWWPFSSTTAQENATKLEQRQLPVPTTATPIPPAQNASTPLPETKDTAASTQPKRPLRYSESQTQSELVKGWQSYQDVLKPMIWPHGISEWPAFGLSALFIASSPFPASVLPGLPPRMARLAFGGLFATSGLAIQSGDEWNGASIATWWSASHVVLSSIYKTYRKEMAKKLSKPPPVTSSPFAWVLTSATIATGAAYGITL</sequence>
<reference evidence="2 3" key="1">
    <citation type="submission" date="2014-04" db="EMBL/GenBank/DDBJ databases">
        <authorList>
            <consortium name="DOE Joint Genome Institute"/>
            <person name="Kuo A."/>
            <person name="Zuccaro A."/>
            <person name="Kohler A."/>
            <person name="Nagy L.G."/>
            <person name="Floudas D."/>
            <person name="Copeland A."/>
            <person name="Barry K.W."/>
            <person name="Cichocki N."/>
            <person name="Veneault-Fourrey C."/>
            <person name="LaButti K."/>
            <person name="Lindquist E.A."/>
            <person name="Lipzen A."/>
            <person name="Lundell T."/>
            <person name="Morin E."/>
            <person name="Murat C."/>
            <person name="Sun H."/>
            <person name="Tunlid A."/>
            <person name="Henrissat B."/>
            <person name="Grigoriev I.V."/>
            <person name="Hibbett D.S."/>
            <person name="Martin F."/>
            <person name="Nordberg H.P."/>
            <person name="Cantor M.N."/>
            <person name="Hua S.X."/>
        </authorList>
    </citation>
    <scope>NUCLEOTIDE SEQUENCE [LARGE SCALE GENOMIC DNA]</scope>
    <source>
        <strain evidence="2 3">MAFF 305830</strain>
    </source>
</reference>
<keyword evidence="3" id="KW-1185">Reference proteome</keyword>
<evidence type="ECO:0000256" key="1">
    <source>
        <dbReference type="SAM" id="MobiDB-lite"/>
    </source>
</evidence>
<dbReference type="EMBL" id="KN824299">
    <property type="protein sequence ID" value="KIM27385.1"/>
    <property type="molecule type" value="Genomic_DNA"/>
</dbReference>
<evidence type="ECO:0000313" key="3">
    <source>
        <dbReference type="Proteomes" id="UP000054097"/>
    </source>
</evidence>
<protein>
    <submittedName>
        <fullName evidence="2">Uncharacterized protein</fullName>
    </submittedName>
</protein>
<dbReference type="HOGENOM" id="CLU_1355392_0_0_1"/>
<name>A0A0C3AS34_SERVB</name>
<organism evidence="2 3">
    <name type="scientific">Serendipita vermifera MAFF 305830</name>
    <dbReference type="NCBI Taxonomy" id="933852"/>
    <lineage>
        <taxon>Eukaryota</taxon>
        <taxon>Fungi</taxon>
        <taxon>Dikarya</taxon>
        <taxon>Basidiomycota</taxon>
        <taxon>Agaricomycotina</taxon>
        <taxon>Agaricomycetes</taxon>
        <taxon>Sebacinales</taxon>
        <taxon>Serendipitaceae</taxon>
        <taxon>Serendipita</taxon>
    </lineage>
</organism>
<feature type="compositionally biased region" description="Low complexity" evidence="1">
    <location>
        <begin position="24"/>
        <end position="38"/>
    </location>
</feature>
<proteinExistence type="predicted"/>
<reference evidence="3" key="2">
    <citation type="submission" date="2015-01" db="EMBL/GenBank/DDBJ databases">
        <title>Evolutionary Origins and Diversification of the Mycorrhizal Mutualists.</title>
        <authorList>
            <consortium name="DOE Joint Genome Institute"/>
            <consortium name="Mycorrhizal Genomics Consortium"/>
            <person name="Kohler A."/>
            <person name="Kuo A."/>
            <person name="Nagy L.G."/>
            <person name="Floudas D."/>
            <person name="Copeland A."/>
            <person name="Barry K.W."/>
            <person name="Cichocki N."/>
            <person name="Veneault-Fourrey C."/>
            <person name="LaButti K."/>
            <person name="Lindquist E.A."/>
            <person name="Lipzen A."/>
            <person name="Lundell T."/>
            <person name="Morin E."/>
            <person name="Murat C."/>
            <person name="Riley R."/>
            <person name="Ohm R."/>
            <person name="Sun H."/>
            <person name="Tunlid A."/>
            <person name="Henrissat B."/>
            <person name="Grigoriev I.V."/>
            <person name="Hibbett D.S."/>
            <person name="Martin F."/>
        </authorList>
    </citation>
    <scope>NUCLEOTIDE SEQUENCE [LARGE SCALE GENOMIC DNA]</scope>
    <source>
        <strain evidence="3">MAFF 305830</strain>
    </source>
</reference>
<feature type="region of interest" description="Disordered" evidence="1">
    <location>
        <begin position="1"/>
        <end position="66"/>
    </location>
</feature>